<keyword evidence="2" id="KW-1185">Reference proteome</keyword>
<evidence type="ECO:0000313" key="2">
    <source>
        <dbReference type="Proteomes" id="UP000322667"/>
    </source>
</evidence>
<sequence length="78" mass="9024">MDVARRSWWRGCGCDEWQRRGEAMHWANGRKSRRAGAQIALVCQRDQIANVAKLLGPSIILRKFRGQNIISRSLWAKM</sequence>
<dbReference type="EMBL" id="CM017627">
    <property type="protein sequence ID" value="TYH74871.1"/>
    <property type="molecule type" value="Genomic_DNA"/>
</dbReference>
<dbReference type="Proteomes" id="UP000322667">
    <property type="component" value="Chromosome D05"/>
</dbReference>
<protein>
    <submittedName>
        <fullName evidence="1">Uncharacterized protein</fullName>
    </submittedName>
</protein>
<gene>
    <name evidence="1" type="ORF">ES332_D05G433400v1</name>
</gene>
<organism evidence="1 2">
    <name type="scientific">Gossypium tomentosum</name>
    <name type="common">Hawaiian cotton</name>
    <name type="synonym">Gossypium sandvicense</name>
    <dbReference type="NCBI Taxonomy" id="34277"/>
    <lineage>
        <taxon>Eukaryota</taxon>
        <taxon>Viridiplantae</taxon>
        <taxon>Streptophyta</taxon>
        <taxon>Embryophyta</taxon>
        <taxon>Tracheophyta</taxon>
        <taxon>Spermatophyta</taxon>
        <taxon>Magnoliopsida</taxon>
        <taxon>eudicotyledons</taxon>
        <taxon>Gunneridae</taxon>
        <taxon>Pentapetalae</taxon>
        <taxon>rosids</taxon>
        <taxon>malvids</taxon>
        <taxon>Malvales</taxon>
        <taxon>Malvaceae</taxon>
        <taxon>Malvoideae</taxon>
        <taxon>Gossypium</taxon>
    </lineage>
</organism>
<proteinExistence type="predicted"/>
<dbReference type="AlphaFoldDB" id="A0A5D2L6E5"/>
<evidence type="ECO:0000313" key="1">
    <source>
        <dbReference type="EMBL" id="TYH74871.1"/>
    </source>
</evidence>
<reference evidence="1 2" key="1">
    <citation type="submission" date="2019-07" db="EMBL/GenBank/DDBJ databases">
        <title>WGS assembly of Gossypium tomentosum.</title>
        <authorList>
            <person name="Chen Z.J."/>
            <person name="Sreedasyam A."/>
            <person name="Ando A."/>
            <person name="Song Q."/>
            <person name="De L."/>
            <person name="Hulse-Kemp A."/>
            <person name="Ding M."/>
            <person name="Ye W."/>
            <person name="Kirkbride R."/>
            <person name="Jenkins J."/>
            <person name="Plott C."/>
            <person name="Lovell J."/>
            <person name="Lin Y.-M."/>
            <person name="Vaughn R."/>
            <person name="Liu B."/>
            <person name="Li W."/>
            <person name="Simpson S."/>
            <person name="Scheffler B."/>
            <person name="Saski C."/>
            <person name="Grover C."/>
            <person name="Hu G."/>
            <person name="Conover J."/>
            <person name="Carlson J."/>
            <person name="Shu S."/>
            <person name="Boston L."/>
            <person name="Williams M."/>
            <person name="Peterson D."/>
            <person name="Mcgee K."/>
            <person name="Jones D."/>
            <person name="Wendel J."/>
            <person name="Stelly D."/>
            <person name="Grimwood J."/>
            <person name="Schmutz J."/>
        </authorList>
    </citation>
    <scope>NUCLEOTIDE SEQUENCE [LARGE SCALE GENOMIC DNA]</scope>
    <source>
        <strain evidence="1">7179.01</strain>
    </source>
</reference>
<accession>A0A5D2L6E5</accession>
<name>A0A5D2L6E5_GOSTO</name>